<dbReference type="InterPro" id="IPR007214">
    <property type="entry name" value="YbaK/aa-tRNA-synth-assoc-dom"/>
</dbReference>
<comment type="caution">
    <text evidence="6">The sequence shown here is derived from an EMBL/GenBank/DDBJ whole genome shotgun (WGS) entry which is preliminary data.</text>
</comment>
<dbReference type="InterPro" id="IPR036754">
    <property type="entry name" value="YbaK/aa-tRNA-synt-asso_dom_sf"/>
</dbReference>
<dbReference type="GO" id="GO:0002161">
    <property type="term" value="F:aminoacyl-tRNA deacylase activity"/>
    <property type="evidence" value="ECO:0007669"/>
    <property type="project" value="InterPro"/>
</dbReference>
<accession>A0A0M2XKM4</accession>
<evidence type="ECO:0000313" key="7">
    <source>
        <dbReference type="Proteomes" id="UP000589552"/>
    </source>
</evidence>
<evidence type="ECO:0000256" key="2">
    <source>
        <dbReference type="ARBA" id="ARBA00022917"/>
    </source>
</evidence>
<keyword evidence="2 4" id="KW-0648">Protein biosynthesis</keyword>
<feature type="domain" description="YbaK/aminoacyl-tRNA synthetase-associated" evidence="5">
    <location>
        <begin position="51"/>
        <end position="162"/>
    </location>
</feature>
<gene>
    <name evidence="6" type="primary">ybaK</name>
    <name evidence="6" type="ORF">HF852_07670</name>
</gene>
<dbReference type="PANTHER" id="PTHR30411">
    <property type="entry name" value="CYTOPLASMIC PROTEIN"/>
    <property type="match status" value="1"/>
</dbReference>
<dbReference type="GO" id="GO:0006412">
    <property type="term" value="P:translation"/>
    <property type="evidence" value="ECO:0007669"/>
    <property type="project" value="UniProtKB-KW"/>
</dbReference>
<sequence>MGKKSGTKRAATGAATPAIAACIAAGIPHTVFQFPHSDDHFGEEAALWLGEHHGVEAGRIFKTLVVDLHGKRTGLAVAVVPVTGRLNLKAAAKALGAAKAELADPAAASRSSGYVVGGISPLGQKRALPTVIDSSARDHATVFVSGGRRGLDVELSPADLAALTEAVFADVGER</sequence>
<dbReference type="EMBL" id="JABAGA010000004">
    <property type="protein sequence ID" value="NMF09470.1"/>
    <property type="molecule type" value="Genomic_DNA"/>
</dbReference>
<protein>
    <recommendedName>
        <fullName evidence="4">Cys-tRNA(Pro)/Cys-tRNA(Cys) deacylase</fullName>
        <ecNumber evidence="4">4.2.-.-</ecNumber>
    </recommendedName>
</protein>
<evidence type="ECO:0000256" key="3">
    <source>
        <dbReference type="ARBA" id="ARBA00023239"/>
    </source>
</evidence>
<evidence type="ECO:0000313" key="6">
    <source>
        <dbReference type="EMBL" id="NMF09470.1"/>
    </source>
</evidence>
<reference evidence="6 7" key="1">
    <citation type="submission" date="2020-04" db="EMBL/GenBank/DDBJ databases">
        <authorList>
            <person name="Hitch T.C.A."/>
            <person name="Wylensek D."/>
            <person name="Clavel T."/>
        </authorList>
    </citation>
    <scope>NUCLEOTIDE SEQUENCE [LARGE SCALE GENOMIC DNA]</scope>
    <source>
        <strain evidence="6 7">BL-383-APC-2I</strain>
    </source>
</reference>
<evidence type="ECO:0000259" key="5">
    <source>
        <dbReference type="Pfam" id="PF04073"/>
    </source>
</evidence>
<dbReference type="Proteomes" id="UP000589552">
    <property type="component" value="Unassembled WGS sequence"/>
</dbReference>
<dbReference type="Pfam" id="PF04073">
    <property type="entry name" value="tRNA_edit"/>
    <property type="match status" value="1"/>
</dbReference>
<organism evidence="6 7">
    <name type="scientific">Corynebacterium xerosis</name>
    <dbReference type="NCBI Taxonomy" id="1725"/>
    <lineage>
        <taxon>Bacteria</taxon>
        <taxon>Bacillati</taxon>
        <taxon>Actinomycetota</taxon>
        <taxon>Actinomycetes</taxon>
        <taxon>Mycobacteriales</taxon>
        <taxon>Corynebacteriaceae</taxon>
        <taxon>Corynebacterium</taxon>
    </lineage>
</organism>
<dbReference type="OrthoDB" id="9809296at2"/>
<dbReference type="CDD" id="cd00002">
    <property type="entry name" value="YbaK_deacylase"/>
    <property type="match status" value="1"/>
</dbReference>
<dbReference type="EC" id="4.2.-.-" evidence="4"/>
<dbReference type="RefSeq" id="WP_046650007.1">
    <property type="nucleotide sequence ID" value="NZ_JABAGA010000004.1"/>
</dbReference>
<dbReference type="Gene3D" id="3.90.960.10">
    <property type="entry name" value="YbaK/aminoacyl-tRNA synthetase-associated domain"/>
    <property type="match status" value="1"/>
</dbReference>
<name>A0A0M2XKM4_9CORY</name>
<dbReference type="PIRSF" id="PIRSF006181">
    <property type="entry name" value="EbsC_YbaK"/>
    <property type="match status" value="1"/>
</dbReference>
<dbReference type="AlphaFoldDB" id="A0A0M2XKM4"/>
<evidence type="ECO:0000256" key="1">
    <source>
        <dbReference type="ARBA" id="ARBA00009798"/>
    </source>
</evidence>
<dbReference type="NCBIfam" id="TIGR00011">
    <property type="entry name" value="YbaK_EbsC"/>
    <property type="match status" value="1"/>
</dbReference>
<evidence type="ECO:0000256" key="4">
    <source>
        <dbReference type="PIRNR" id="PIRNR006181"/>
    </source>
</evidence>
<dbReference type="PROSITE" id="PS51257">
    <property type="entry name" value="PROKAR_LIPOPROTEIN"/>
    <property type="match status" value="1"/>
</dbReference>
<dbReference type="SUPFAM" id="SSF55826">
    <property type="entry name" value="YbaK/ProRS associated domain"/>
    <property type="match status" value="1"/>
</dbReference>
<dbReference type="PANTHER" id="PTHR30411:SF0">
    <property type="entry name" value="CYS-TRNA(PRO)_CYS-TRNA(CYS) DEACYLASE YBAK"/>
    <property type="match status" value="1"/>
</dbReference>
<comment type="similarity">
    <text evidence="1 4">Belongs to the prolyl-tRNA editing family. YbaK/EbsC subfamily.</text>
</comment>
<dbReference type="GeneID" id="95320566"/>
<dbReference type="GO" id="GO:0016829">
    <property type="term" value="F:lyase activity"/>
    <property type="evidence" value="ECO:0007669"/>
    <property type="project" value="UniProtKB-KW"/>
</dbReference>
<proteinExistence type="inferred from homology"/>
<dbReference type="InterPro" id="IPR004369">
    <property type="entry name" value="Prolyl-tRNA_editing_YbaK/EbsC"/>
</dbReference>
<keyword evidence="3 4" id="KW-0456">Lyase</keyword>